<dbReference type="InterPro" id="IPR020892">
    <property type="entry name" value="Cyclophilin-type_PPIase_CS"/>
</dbReference>
<keyword evidence="3" id="KW-0677">Repeat</keyword>
<dbReference type="PROSITE" id="PS00170">
    <property type="entry name" value="CSA_PPIASE_1"/>
    <property type="match status" value="1"/>
</dbReference>
<dbReference type="EC" id="5.2.1.8" evidence="6"/>
<feature type="domain" description="PPIase cyclophilin-type" evidence="8">
    <location>
        <begin position="56"/>
        <end position="202"/>
    </location>
</feature>
<evidence type="ECO:0000256" key="1">
    <source>
        <dbReference type="ARBA" id="ARBA00000971"/>
    </source>
</evidence>
<evidence type="ECO:0000256" key="2">
    <source>
        <dbReference type="ARBA" id="ARBA00022574"/>
    </source>
</evidence>
<dbReference type="OrthoDB" id="271386at2759"/>
<accession>A0A9P4WEL6</accession>
<evidence type="ECO:0000256" key="4">
    <source>
        <dbReference type="ARBA" id="ARBA00023110"/>
    </source>
</evidence>
<evidence type="ECO:0000256" key="3">
    <source>
        <dbReference type="ARBA" id="ARBA00022737"/>
    </source>
</evidence>
<keyword evidence="4 6" id="KW-0697">Rotamase</keyword>
<dbReference type="PRINTS" id="PR00153">
    <property type="entry name" value="CSAPPISMRASE"/>
</dbReference>
<dbReference type="PANTHER" id="PTHR45625:SF4">
    <property type="entry name" value="PEPTIDYLPROLYL ISOMERASE DOMAIN AND WD REPEAT-CONTAINING PROTEIN 1"/>
    <property type="match status" value="1"/>
</dbReference>
<comment type="function">
    <text evidence="6">PPIases accelerate the folding of proteins. It catalyzes the cis-trans isomerization of proline imidic peptide bonds in oligopeptides.</text>
</comment>
<name>A0A9P4WEL6_CURKU</name>
<keyword evidence="10" id="KW-1185">Reference proteome</keyword>
<evidence type="ECO:0000256" key="5">
    <source>
        <dbReference type="ARBA" id="ARBA00023235"/>
    </source>
</evidence>
<dbReference type="AlphaFoldDB" id="A0A9P4WEL6"/>
<gene>
    <name evidence="9" type="primary">PPIL1</name>
    <name evidence="9" type="ORF">E8E13_011352</name>
</gene>
<comment type="caution">
    <text evidence="9">The sequence shown here is derived from an EMBL/GenBank/DDBJ whole genome shotgun (WGS) entry which is preliminary data.</text>
</comment>
<dbReference type="PROSITE" id="PS50072">
    <property type="entry name" value="CSA_PPIASE_2"/>
    <property type="match status" value="1"/>
</dbReference>
<dbReference type="InterPro" id="IPR044666">
    <property type="entry name" value="Cyclophilin_A-like"/>
</dbReference>
<dbReference type="SUPFAM" id="SSF50891">
    <property type="entry name" value="Cyclophilin-like"/>
    <property type="match status" value="1"/>
</dbReference>
<dbReference type="InterPro" id="IPR029000">
    <property type="entry name" value="Cyclophilin-like_dom_sf"/>
</dbReference>
<dbReference type="Gene3D" id="2.40.100.10">
    <property type="entry name" value="Cyclophilin-like"/>
    <property type="match status" value="1"/>
</dbReference>
<dbReference type="PANTHER" id="PTHR45625">
    <property type="entry name" value="PEPTIDYL-PROLYL CIS-TRANS ISOMERASE-RELATED"/>
    <property type="match status" value="1"/>
</dbReference>
<comment type="similarity">
    <text evidence="6">Belongs to the cyclophilin-type PPIase family.</text>
</comment>
<dbReference type="InterPro" id="IPR002130">
    <property type="entry name" value="Cyclophilin-type_PPIase_dom"/>
</dbReference>
<organism evidence="9 10">
    <name type="scientific">Curvularia kusanoi</name>
    <name type="common">Cochliobolus kusanoi</name>
    <dbReference type="NCBI Taxonomy" id="90978"/>
    <lineage>
        <taxon>Eukaryota</taxon>
        <taxon>Fungi</taxon>
        <taxon>Dikarya</taxon>
        <taxon>Ascomycota</taxon>
        <taxon>Pezizomycotina</taxon>
        <taxon>Dothideomycetes</taxon>
        <taxon>Pleosporomycetidae</taxon>
        <taxon>Pleosporales</taxon>
        <taxon>Pleosporineae</taxon>
        <taxon>Pleosporaceae</taxon>
        <taxon>Curvularia</taxon>
    </lineage>
</organism>
<evidence type="ECO:0000259" key="8">
    <source>
        <dbReference type="PROSITE" id="PS50072"/>
    </source>
</evidence>
<feature type="compositionally biased region" description="Polar residues" evidence="7">
    <location>
        <begin position="14"/>
        <end position="24"/>
    </location>
</feature>
<dbReference type="FunFam" id="2.40.100.10:FF:000003">
    <property type="entry name" value="Peptidylprolyl isomerase domain and WD repeat-containing 1"/>
    <property type="match status" value="1"/>
</dbReference>
<keyword evidence="2" id="KW-0853">WD repeat</keyword>
<dbReference type="Pfam" id="PF00160">
    <property type="entry name" value="Pro_isomerase"/>
    <property type="match status" value="1"/>
</dbReference>
<feature type="compositionally biased region" description="Low complexity" evidence="7">
    <location>
        <begin position="25"/>
        <end position="42"/>
    </location>
</feature>
<evidence type="ECO:0000313" key="9">
    <source>
        <dbReference type="EMBL" id="KAF3011106.1"/>
    </source>
</evidence>
<evidence type="ECO:0000256" key="6">
    <source>
        <dbReference type="RuleBase" id="RU363019"/>
    </source>
</evidence>
<proteinExistence type="inferred from homology"/>
<sequence length="204" mass="21243">MNKLKKIFKHDSSDSTPASKTQGQPAASATTSAQAPQANNAAVTSPGKPSGVLMTTNHGDITIALYSDKTPKTCQNFAGLADAGKYDGVIFHRIIPGFMLQGGDPTGTGRGGESIWGGKFEDEFDNSLLHTGPGVLSMANSGPGTNGSQFFVTLAATPHLNGKHTVFGQVVDGMDVVEKIGSVRTDSGDRPLEDVVIIKARSVQ</sequence>
<reference evidence="9" key="1">
    <citation type="submission" date="2019-04" db="EMBL/GenBank/DDBJ databases">
        <title>Sequencing of skin fungus with MAO and IRED activity.</title>
        <authorList>
            <person name="Marsaioli A.J."/>
            <person name="Bonatto J.M.C."/>
            <person name="Reis Junior O."/>
        </authorList>
    </citation>
    <scope>NUCLEOTIDE SEQUENCE</scope>
    <source>
        <strain evidence="9">30M1</strain>
    </source>
</reference>
<comment type="catalytic activity">
    <reaction evidence="1 6">
        <text>[protein]-peptidylproline (omega=180) = [protein]-peptidylproline (omega=0)</text>
        <dbReference type="Rhea" id="RHEA:16237"/>
        <dbReference type="Rhea" id="RHEA-COMP:10747"/>
        <dbReference type="Rhea" id="RHEA-COMP:10748"/>
        <dbReference type="ChEBI" id="CHEBI:83833"/>
        <dbReference type="ChEBI" id="CHEBI:83834"/>
        <dbReference type="EC" id="5.2.1.8"/>
    </reaction>
</comment>
<dbReference type="GO" id="GO:0071013">
    <property type="term" value="C:catalytic step 2 spliceosome"/>
    <property type="evidence" value="ECO:0007669"/>
    <property type="project" value="TreeGrafter"/>
</dbReference>
<dbReference type="GO" id="GO:0006457">
    <property type="term" value="P:protein folding"/>
    <property type="evidence" value="ECO:0007669"/>
    <property type="project" value="InterPro"/>
</dbReference>
<dbReference type="GO" id="GO:0003755">
    <property type="term" value="F:peptidyl-prolyl cis-trans isomerase activity"/>
    <property type="evidence" value="ECO:0007669"/>
    <property type="project" value="UniProtKB-UniRule"/>
</dbReference>
<dbReference type="EMBL" id="SWKU01000001">
    <property type="protein sequence ID" value="KAF3011106.1"/>
    <property type="molecule type" value="Genomic_DNA"/>
</dbReference>
<protein>
    <recommendedName>
        <fullName evidence="6">Peptidyl-prolyl cis-trans isomerase</fullName>
        <shortName evidence="6">PPIase</shortName>
        <ecNumber evidence="6">5.2.1.8</ecNumber>
    </recommendedName>
</protein>
<feature type="region of interest" description="Disordered" evidence="7">
    <location>
        <begin position="1"/>
        <end position="54"/>
    </location>
</feature>
<evidence type="ECO:0000256" key="7">
    <source>
        <dbReference type="SAM" id="MobiDB-lite"/>
    </source>
</evidence>
<dbReference type="Proteomes" id="UP000801428">
    <property type="component" value="Unassembled WGS sequence"/>
</dbReference>
<keyword evidence="5 6" id="KW-0413">Isomerase</keyword>
<evidence type="ECO:0000313" key="10">
    <source>
        <dbReference type="Proteomes" id="UP000801428"/>
    </source>
</evidence>